<dbReference type="RefSeq" id="WP_171183980.1">
    <property type="nucleotide sequence ID" value="NZ_WTPX01000015.1"/>
</dbReference>
<dbReference type="GO" id="GO:0050112">
    <property type="term" value="F:inositol 2-dehydrogenase (NAD+) activity"/>
    <property type="evidence" value="ECO:0007669"/>
    <property type="project" value="UniProtKB-EC"/>
</dbReference>
<feature type="signal peptide" evidence="1">
    <location>
        <begin position="1"/>
        <end position="36"/>
    </location>
</feature>
<name>A0ABX1VB66_9PLAN</name>
<dbReference type="SUPFAM" id="SSF51735">
    <property type="entry name" value="NAD(P)-binding Rossmann-fold domains"/>
    <property type="match status" value="1"/>
</dbReference>
<dbReference type="InterPro" id="IPR043906">
    <property type="entry name" value="Gfo/Idh/MocA_OxRdtase_bact_C"/>
</dbReference>
<keyword evidence="1" id="KW-0732">Signal</keyword>
<keyword evidence="4" id="KW-0560">Oxidoreductase</keyword>
<dbReference type="Pfam" id="PF01408">
    <property type="entry name" value="GFO_IDH_MocA"/>
    <property type="match status" value="1"/>
</dbReference>
<dbReference type="EC" id="1.1.1.18" evidence="4"/>
<dbReference type="PANTHER" id="PTHR43818">
    <property type="entry name" value="BCDNA.GH03377"/>
    <property type="match status" value="1"/>
</dbReference>
<keyword evidence="5" id="KW-1185">Reference proteome</keyword>
<organism evidence="4 5">
    <name type="scientific">Alienimonas chondri</name>
    <dbReference type="NCBI Taxonomy" id="2681879"/>
    <lineage>
        <taxon>Bacteria</taxon>
        <taxon>Pseudomonadati</taxon>
        <taxon>Planctomycetota</taxon>
        <taxon>Planctomycetia</taxon>
        <taxon>Planctomycetales</taxon>
        <taxon>Planctomycetaceae</taxon>
        <taxon>Alienimonas</taxon>
    </lineage>
</organism>
<dbReference type="InterPro" id="IPR006311">
    <property type="entry name" value="TAT_signal"/>
</dbReference>
<protein>
    <submittedName>
        <fullName evidence="4">Inositol 2-dehydrogenase/D-chiro-inositol 3-dehydrogenase</fullName>
        <ecNumber evidence="4">1.1.1.18</ecNumber>
    </submittedName>
</protein>
<sequence>MSRPPAPATRRGFLRISTAAASAAALPAAFPSGAPAATRRTADDPIRVGLIGAGGRARWLLRALLRDGDRSRLVAVCDCHLPQVAALAEEYQKQIGQEPKWAVYQNYEEFYDREELDAVVIATPDHVRVRAAIMACERSLDVYAEKPLSFSIPEGRALVEAVRKHDRVLQVGTQQRSTRINQYACRQVREGAAGEVHTILVKNMTGSRPVAGLEKEPIPEGMNWNRFCDQAELLDYNSSLHRSWRRWDPFTGGTICDRGAHALDMVHLAMGWENTAPQRVEPTVRGDHPWERGVRLYYPGGVTVRVESQDGPAFGGIFIGDRGKVEINRGRFACNPPDLIPPFEGKDAENHVTNWLDCVESREEPNAPVEIGHLTVSVAHLINLCRTVGRTIEWDAAREQIVGDDEANALLAKDRRAGFALPEV</sequence>
<dbReference type="PANTHER" id="PTHR43818:SF5">
    <property type="entry name" value="OXIDOREDUCTASE FAMILY PROTEIN"/>
    <property type="match status" value="1"/>
</dbReference>
<dbReference type="SUPFAM" id="SSF55347">
    <property type="entry name" value="Glyceraldehyde-3-phosphate dehydrogenase-like, C-terminal domain"/>
    <property type="match status" value="1"/>
</dbReference>
<feature type="domain" description="Gfo/Idh/MocA-like oxidoreductase bacterial type C-terminal" evidence="3">
    <location>
        <begin position="212"/>
        <end position="419"/>
    </location>
</feature>
<dbReference type="Proteomes" id="UP000609651">
    <property type="component" value="Unassembled WGS sequence"/>
</dbReference>
<dbReference type="PROSITE" id="PS51318">
    <property type="entry name" value="TAT"/>
    <property type="match status" value="1"/>
</dbReference>
<dbReference type="InterPro" id="IPR000683">
    <property type="entry name" value="Gfo/Idh/MocA-like_OxRdtase_N"/>
</dbReference>
<dbReference type="EMBL" id="WTPX01000015">
    <property type="protein sequence ID" value="NNJ24725.1"/>
    <property type="molecule type" value="Genomic_DNA"/>
</dbReference>
<reference evidence="4 5" key="1">
    <citation type="journal article" date="2020" name="Syst. Appl. Microbiol.">
        <title>Alienimonas chondri sp. nov., a novel planctomycete isolated from the biofilm of the red alga Chondrus crispus.</title>
        <authorList>
            <person name="Vitorino I."/>
            <person name="Albuquerque L."/>
            <person name="Wiegand S."/>
            <person name="Kallscheuer N."/>
            <person name="da Costa M.S."/>
            <person name="Lobo-da-Cunha A."/>
            <person name="Jogler C."/>
            <person name="Lage O.M."/>
        </authorList>
    </citation>
    <scope>NUCLEOTIDE SEQUENCE [LARGE SCALE GENOMIC DNA]</scope>
    <source>
        <strain evidence="4 5">LzC2</strain>
    </source>
</reference>
<dbReference type="InterPro" id="IPR036291">
    <property type="entry name" value="NAD(P)-bd_dom_sf"/>
</dbReference>
<evidence type="ECO:0000256" key="1">
    <source>
        <dbReference type="SAM" id="SignalP"/>
    </source>
</evidence>
<gene>
    <name evidence="4" type="primary">iolG_5</name>
    <name evidence="4" type="ORF">LzC2_07850</name>
</gene>
<feature type="domain" description="Gfo/Idh/MocA-like oxidoreductase N-terminal" evidence="2">
    <location>
        <begin position="46"/>
        <end position="172"/>
    </location>
</feature>
<dbReference type="Pfam" id="PF19051">
    <property type="entry name" value="GFO_IDH_MocA_C2"/>
    <property type="match status" value="1"/>
</dbReference>
<evidence type="ECO:0000259" key="3">
    <source>
        <dbReference type="Pfam" id="PF19051"/>
    </source>
</evidence>
<dbReference type="Gene3D" id="3.40.50.720">
    <property type="entry name" value="NAD(P)-binding Rossmann-like Domain"/>
    <property type="match status" value="1"/>
</dbReference>
<evidence type="ECO:0000259" key="2">
    <source>
        <dbReference type="Pfam" id="PF01408"/>
    </source>
</evidence>
<accession>A0ABX1VB66</accession>
<feature type="chain" id="PRO_5046207274" evidence="1">
    <location>
        <begin position="37"/>
        <end position="424"/>
    </location>
</feature>
<dbReference type="InterPro" id="IPR050463">
    <property type="entry name" value="Gfo/Idh/MocA_oxidrdct_glycsds"/>
</dbReference>
<evidence type="ECO:0000313" key="4">
    <source>
        <dbReference type="EMBL" id="NNJ24725.1"/>
    </source>
</evidence>
<dbReference type="Gene3D" id="3.30.360.10">
    <property type="entry name" value="Dihydrodipicolinate Reductase, domain 2"/>
    <property type="match status" value="1"/>
</dbReference>
<comment type="caution">
    <text evidence="4">The sequence shown here is derived from an EMBL/GenBank/DDBJ whole genome shotgun (WGS) entry which is preliminary data.</text>
</comment>
<proteinExistence type="predicted"/>
<evidence type="ECO:0000313" key="5">
    <source>
        <dbReference type="Proteomes" id="UP000609651"/>
    </source>
</evidence>